<dbReference type="EMBL" id="AAYI02000003">
    <property type="protein sequence ID" value="EDN81762.1"/>
    <property type="molecule type" value="Genomic_DNA"/>
</dbReference>
<name>A7B8T3_9ACTO</name>
<evidence type="ECO:0000313" key="2">
    <source>
        <dbReference type="Proteomes" id="UP000003553"/>
    </source>
</evidence>
<evidence type="ECO:0000313" key="1">
    <source>
        <dbReference type="EMBL" id="EDN81762.1"/>
    </source>
</evidence>
<protein>
    <submittedName>
        <fullName evidence="1">Uncharacterized protein</fullName>
    </submittedName>
</protein>
<accession>A7B8T3</accession>
<keyword evidence="2" id="KW-1185">Reference proteome</keyword>
<reference evidence="1" key="2">
    <citation type="submission" date="2015-05" db="EMBL/GenBank/DDBJ databases">
        <title>Draft genome sequence of Actinomyces odontolyticus (ATCC 17982).</title>
        <authorList>
            <person name="Sudarsanam P."/>
            <person name="Ley R."/>
            <person name="Guruge J."/>
            <person name="Turnbaugh P.J."/>
            <person name="Mahowald M."/>
            <person name="Liep D."/>
            <person name="Gordon J."/>
        </authorList>
    </citation>
    <scope>NUCLEOTIDE SEQUENCE</scope>
    <source>
        <strain evidence="1">ATCC 17982</strain>
    </source>
</reference>
<comment type="caution">
    <text evidence="1">The sequence shown here is derived from an EMBL/GenBank/DDBJ whole genome shotgun (WGS) entry which is preliminary data.</text>
</comment>
<dbReference type="AlphaFoldDB" id="A7B8T3"/>
<dbReference type="HOGENOM" id="CLU_2930732_0_0_11"/>
<organism evidence="1 2">
    <name type="scientific">Schaalia dentiphila ATCC 17982</name>
    <dbReference type="NCBI Taxonomy" id="411466"/>
    <lineage>
        <taxon>Bacteria</taxon>
        <taxon>Bacillati</taxon>
        <taxon>Actinomycetota</taxon>
        <taxon>Actinomycetes</taxon>
        <taxon>Actinomycetales</taxon>
        <taxon>Actinomycetaceae</taxon>
        <taxon>Schaalia</taxon>
        <taxon>Schaalia dentiphila</taxon>
    </lineage>
</organism>
<reference evidence="1" key="1">
    <citation type="submission" date="2007-04" db="EMBL/GenBank/DDBJ databases">
        <authorList>
            <person name="Fulton L."/>
            <person name="Clifton S."/>
            <person name="Fulton B."/>
            <person name="Xu J."/>
            <person name="Minx P."/>
            <person name="Pepin K.H."/>
            <person name="Johnson M."/>
            <person name="Thiruvilangam P."/>
            <person name="Bhonagiri V."/>
            <person name="Nash W.E."/>
            <person name="Mardis E.R."/>
            <person name="Wilson R.K."/>
        </authorList>
    </citation>
    <scope>NUCLEOTIDE SEQUENCE [LARGE SCALE GENOMIC DNA]</scope>
    <source>
        <strain evidence="1">ATCC 17982</strain>
    </source>
</reference>
<proteinExistence type="predicted"/>
<gene>
    <name evidence="1" type="ORF">ACTODO_00032</name>
</gene>
<sequence>MQSVEIGSDGSTAPCLESFWEEWGSVLSEVLSLRIEGKLLELHCRYRIGALQDVGCDIND</sequence>
<dbReference type="Proteomes" id="UP000003553">
    <property type="component" value="Unassembled WGS sequence"/>
</dbReference>